<dbReference type="PANTHER" id="PTHR43537">
    <property type="entry name" value="TRANSCRIPTIONAL REGULATOR, GNTR FAMILY"/>
    <property type="match status" value="1"/>
</dbReference>
<evidence type="ECO:0000256" key="1">
    <source>
        <dbReference type="ARBA" id="ARBA00023015"/>
    </source>
</evidence>
<evidence type="ECO:0000259" key="4">
    <source>
        <dbReference type="PROSITE" id="PS50949"/>
    </source>
</evidence>
<dbReference type="CDD" id="cd07377">
    <property type="entry name" value="WHTH_GntR"/>
    <property type="match status" value="1"/>
</dbReference>
<keyword evidence="6" id="KW-1185">Reference proteome</keyword>
<dbReference type="AlphaFoldDB" id="A0A1H9DPM1"/>
<dbReference type="InterPro" id="IPR000524">
    <property type="entry name" value="Tscrpt_reg_HTH_GntR"/>
</dbReference>
<dbReference type="EMBL" id="FOES01000007">
    <property type="protein sequence ID" value="SEQ15456.1"/>
    <property type="molecule type" value="Genomic_DNA"/>
</dbReference>
<dbReference type="SUPFAM" id="SSF48008">
    <property type="entry name" value="GntR ligand-binding domain-like"/>
    <property type="match status" value="1"/>
</dbReference>
<dbReference type="GO" id="GO:0003700">
    <property type="term" value="F:DNA-binding transcription factor activity"/>
    <property type="evidence" value="ECO:0007669"/>
    <property type="project" value="InterPro"/>
</dbReference>
<reference evidence="5 6" key="1">
    <citation type="submission" date="2016-10" db="EMBL/GenBank/DDBJ databases">
        <authorList>
            <person name="de Groot N.N."/>
        </authorList>
    </citation>
    <scope>NUCLEOTIDE SEQUENCE [LARGE SCALE GENOMIC DNA]</scope>
    <source>
        <strain evidence="5 6">DSM 21633</strain>
    </source>
</reference>
<dbReference type="SMART" id="SM00345">
    <property type="entry name" value="HTH_GNTR"/>
    <property type="match status" value="1"/>
</dbReference>
<dbReference type="Gene3D" id="1.20.120.530">
    <property type="entry name" value="GntR ligand-binding domain-like"/>
    <property type="match status" value="1"/>
</dbReference>
<dbReference type="Proteomes" id="UP000199427">
    <property type="component" value="Unassembled WGS sequence"/>
</dbReference>
<name>A0A1H9DPM1_9BACI</name>
<accession>A0A1H9DPM1</accession>
<keyword evidence="2 5" id="KW-0238">DNA-binding</keyword>
<organism evidence="5 6">
    <name type="scientific">Piscibacillus halophilus</name>
    <dbReference type="NCBI Taxonomy" id="571933"/>
    <lineage>
        <taxon>Bacteria</taxon>
        <taxon>Bacillati</taxon>
        <taxon>Bacillota</taxon>
        <taxon>Bacilli</taxon>
        <taxon>Bacillales</taxon>
        <taxon>Bacillaceae</taxon>
        <taxon>Piscibacillus</taxon>
    </lineage>
</organism>
<dbReference type="GO" id="GO:0003677">
    <property type="term" value="F:DNA binding"/>
    <property type="evidence" value="ECO:0007669"/>
    <property type="project" value="UniProtKB-KW"/>
</dbReference>
<evidence type="ECO:0000256" key="3">
    <source>
        <dbReference type="ARBA" id="ARBA00023163"/>
    </source>
</evidence>
<feature type="domain" description="HTH gntR-type" evidence="4">
    <location>
        <begin position="6"/>
        <end position="73"/>
    </location>
</feature>
<dbReference type="Gene3D" id="1.10.10.10">
    <property type="entry name" value="Winged helix-like DNA-binding domain superfamily/Winged helix DNA-binding domain"/>
    <property type="match status" value="1"/>
</dbReference>
<evidence type="ECO:0000256" key="2">
    <source>
        <dbReference type="ARBA" id="ARBA00023125"/>
    </source>
</evidence>
<evidence type="ECO:0000313" key="6">
    <source>
        <dbReference type="Proteomes" id="UP000199427"/>
    </source>
</evidence>
<gene>
    <name evidence="5" type="ORF">SAMN05216362_10779</name>
</gene>
<evidence type="ECO:0000313" key="5">
    <source>
        <dbReference type="EMBL" id="SEQ15456.1"/>
    </source>
</evidence>
<dbReference type="OrthoDB" id="114741at2"/>
<dbReference type="SUPFAM" id="SSF46785">
    <property type="entry name" value="Winged helix' DNA-binding domain"/>
    <property type="match status" value="1"/>
</dbReference>
<proteinExistence type="predicted"/>
<dbReference type="RefSeq" id="WP_091773048.1">
    <property type="nucleotide sequence ID" value="NZ_FOES01000007.1"/>
</dbReference>
<dbReference type="PANTHER" id="PTHR43537:SF47">
    <property type="entry name" value="REGULATORY PROTEIN GNTR HTH"/>
    <property type="match status" value="1"/>
</dbReference>
<dbReference type="Pfam" id="PF00392">
    <property type="entry name" value="GntR"/>
    <property type="match status" value="1"/>
</dbReference>
<dbReference type="InterPro" id="IPR036388">
    <property type="entry name" value="WH-like_DNA-bd_sf"/>
</dbReference>
<protein>
    <submittedName>
        <fullName evidence="5">DNA-binding transcriptional regulator, GntR family</fullName>
    </submittedName>
</protein>
<dbReference type="InterPro" id="IPR008920">
    <property type="entry name" value="TF_FadR/GntR_C"/>
</dbReference>
<dbReference type="InterPro" id="IPR011711">
    <property type="entry name" value="GntR_C"/>
</dbReference>
<dbReference type="STRING" id="571933.SAMN05216362_10779"/>
<keyword evidence="1" id="KW-0805">Transcription regulation</keyword>
<dbReference type="Pfam" id="PF07729">
    <property type="entry name" value="FCD"/>
    <property type="match status" value="1"/>
</dbReference>
<keyword evidence="3" id="KW-0804">Transcription</keyword>
<dbReference type="SMART" id="SM00895">
    <property type="entry name" value="FCD"/>
    <property type="match status" value="1"/>
</dbReference>
<sequence length="215" mass="25307">MLEKQVPYYVQFYHMIKKMIFDGEYQPGERINETQLAREHQVSKSPIREAIRILEKEGLLIVEKSKVIVYEPNIKDVKEVYFCRQALESFAVRLTTQIASNSEIQQIEDTLDRTEQALKNGEDSKIILSLNEQFHSLILKFTKNSRLQKQVDDLNSLVHYFRILNFTGEHRAEDILNQHKQIFAHIKNREDEQASSAMIKHLDQDVQHLLKVLED</sequence>
<dbReference type="InterPro" id="IPR036390">
    <property type="entry name" value="WH_DNA-bd_sf"/>
</dbReference>
<dbReference type="PROSITE" id="PS50949">
    <property type="entry name" value="HTH_GNTR"/>
    <property type="match status" value="1"/>
</dbReference>